<evidence type="ECO:0000313" key="3">
    <source>
        <dbReference type="Proteomes" id="UP000034112"/>
    </source>
</evidence>
<dbReference type="Gene3D" id="3.40.630.30">
    <property type="match status" value="1"/>
</dbReference>
<dbReference type="Proteomes" id="UP000034112">
    <property type="component" value="Unassembled WGS sequence"/>
</dbReference>
<comment type="caution">
    <text evidence="2">The sequence shown here is derived from an EMBL/GenBank/DDBJ whole genome shotgun (WGS) entry which is preliminary data.</text>
</comment>
<dbReference type="InterPro" id="IPR016181">
    <property type="entry name" value="Acyl_CoA_acyltransferase"/>
</dbReference>
<protein>
    <recommendedName>
        <fullName evidence="1">N-acetyltransferase domain-containing protein</fullName>
    </recommendedName>
</protein>
<dbReference type="GO" id="GO:0016747">
    <property type="term" value="F:acyltransferase activity, transferring groups other than amino-acyl groups"/>
    <property type="evidence" value="ECO:0007669"/>
    <property type="project" value="InterPro"/>
</dbReference>
<organism evidence="2 3">
    <name type="scientific">Trichoderma harzianum</name>
    <name type="common">Hypocrea lixii</name>
    <dbReference type="NCBI Taxonomy" id="5544"/>
    <lineage>
        <taxon>Eukaryota</taxon>
        <taxon>Fungi</taxon>
        <taxon>Dikarya</taxon>
        <taxon>Ascomycota</taxon>
        <taxon>Pezizomycotina</taxon>
        <taxon>Sordariomycetes</taxon>
        <taxon>Hypocreomycetidae</taxon>
        <taxon>Hypocreales</taxon>
        <taxon>Hypocreaceae</taxon>
        <taxon>Trichoderma</taxon>
    </lineage>
</organism>
<gene>
    <name evidence="2" type="ORF">THAR02_06357</name>
</gene>
<name>A0A0F9XAP8_TRIHA</name>
<dbReference type="PANTHER" id="PTHR43792">
    <property type="entry name" value="GNAT FAMILY, PUTATIVE (AFU_ORTHOLOGUE AFUA_3G00765)-RELATED-RELATED"/>
    <property type="match status" value="1"/>
</dbReference>
<dbReference type="OrthoDB" id="4072826at2759"/>
<feature type="domain" description="N-acetyltransferase" evidence="1">
    <location>
        <begin position="36"/>
        <end position="195"/>
    </location>
</feature>
<reference evidence="3" key="1">
    <citation type="journal article" date="2015" name="Genome Announc.">
        <title>Draft whole-genome sequence of the biocontrol agent Trichoderma harzianum T6776.</title>
        <authorList>
            <person name="Baroncelli R."/>
            <person name="Piaggeschi G."/>
            <person name="Fiorini L."/>
            <person name="Bertolini E."/>
            <person name="Zapparata A."/>
            <person name="Pe M.E."/>
            <person name="Sarrocco S."/>
            <person name="Vannacci G."/>
        </authorList>
    </citation>
    <scope>NUCLEOTIDE SEQUENCE [LARGE SCALE GENOMIC DNA]</scope>
    <source>
        <strain evidence="3">T6776</strain>
    </source>
</reference>
<sequence>MASSTPSKPKWATVKTTLPVRPLPLNSTRAPVTTDRLIIRALVAEDLESLNVIRSQPEVMINTPQGRPDIDIEETRPKLDFFLPPKDGGHYNFAICLKETGEMIGIGGCHQLKSIFGWPAMGYMFRKEAWGKGYATEFTKGWLDMWCKLPREEAEVEVDQRSFSEGDEQPLEIMTAFTSADNLASQNVLTKSGFERFLDWEDADLRNPDVQITLVAYRYFPSKHLAN</sequence>
<proteinExistence type="predicted"/>
<dbReference type="InterPro" id="IPR000182">
    <property type="entry name" value="GNAT_dom"/>
</dbReference>
<evidence type="ECO:0000259" key="1">
    <source>
        <dbReference type="Pfam" id="PF13302"/>
    </source>
</evidence>
<dbReference type="SUPFAM" id="SSF55729">
    <property type="entry name" value="Acyl-CoA N-acyltransferases (Nat)"/>
    <property type="match status" value="1"/>
</dbReference>
<accession>A0A0F9XAP8</accession>
<dbReference type="OMA" id="WPEIGYM"/>
<dbReference type="Pfam" id="PF13302">
    <property type="entry name" value="Acetyltransf_3"/>
    <property type="match status" value="1"/>
</dbReference>
<dbReference type="InterPro" id="IPR051531">
    <property type="entry name" value="N-acetyltransferase"/>
</dbReference>
<dbReference type="AlphaFoldDB" id="A0A0F9XAP8"/>
<evidence type="ECO:0000313" key="2">
    <source>
        <dbReference type="EMBL" id="KKP01535.1"/>
    </source>
</evidence>
<dbReference type="PANTHER" id="PTHR43792:SF1">
    <property type="entry name" value="N-ACETYLTRANSFERASE DOMAIN-CONTAINING PROTEIN"/>
    <property type="match status" value="1"/>
</dbReference>
<dbReference type="EMBL" id="JOKZ01000191">
    <property type="protein sequence ID" value="KKP01535.1"/>
    <property type="molecule type" value="Genomic_DNA"/>
</dbReference>